<dbReference type="InterPro" id="IPR003593">
    <property type="entry name" value="AAA+_ATPase"/>
</dbReference>
<evidence type="ECO:0000259" key="5">
    <source>
        <dbReference type="PROSITE" id="PS50893"/>
    </source>
</evidence>
<proteinExistence type="inferred from homology"/>
<dbReference type="PANTHER" id="PTHR24220:SF86">
    <property type="entry name" value="ABC TRANSPORTER ABCH.1"/>
    <property type="match status" value="1"/>
</dbReference>
<dbReference type="PROSITE" id="PS50893">
    <property type="entry name" value="ABC_TRANSPORTER_2"/>
    <property type="match status" value="1"/>
</dbReference>
<dbReference type="FunFam" id="3.40.50.300:FF:000032">
    <property type="entry name" value="Export ABC transporter ATP-binding protein"/>
    <property type="match status" value="1"/>
</dbReference>
<sequence>MTASRNARPPVIETRGLRKVYAEGGQSEVVALNGVDLRIAHGDFVAIMGPSGSGKSTLMNLIGCLDTPSAGFYACDGIDVSTLDAGELAALRREKIGFVFQGFHLLSRMSALDNVAMPLGYTRVPPAERRERARAALAAVGLGERGQHRPNELSGGQQQRVAIARALINSPPILLADEPTGALDSKTGEEILALFKRLRDGGRTVVLITHDAHVAEHADRIFVMRDGELHEADDAHSALAGASPSVFPVPGQ</sequence>
<dbReference type="GO" id="GO:1902495">
    <property type="term" value="C:transmembrane transporter complex"/>
    <property type="evidence" value="ECO:0007669"/>
    <property type="project" value="UniProtKB-ARBA"/>
</dbReference>
<evidence type="ECO:0000256" key="4">
    <source>
        <dbReference type="ARBA" id="ARBA00038388"/>
    </source>
</evidence>
<gene>
    <name evidence="6" type="ORF">EBB59_04560</name>
</gene>
<dbReference type="CDD" id="cd03255">
    <property type="entry name" value="ABC_MJ0796_LolCDE_FtsE"/>
    <property type="match status" value="1"/>
</dbReference>
<evidence type="ECO:0000256" key="1">
    <source>
        <dbReference type="ARBA" id="ARBA00022448"/>
    </source>
</evidence>
<dbReference type="EMBL" id="RFLY01000005">
    <property type="protein sequence ID" value="RMH93623.1"/>
    <property type="molecule type" value="Genomic_DNA"/>
</dbReference>
<protein>
    <submittedName>
        <fullName evidence="6">ABC transporter ATP-binding protein</fullName>
    </submittedName>
</protein>
<dbReference type="InterPro" id="IPR017871">
    <property type="entry name" value="ABC_transporter-like_CS"/>
</dbReference>
<organism evidence="6 7">
    <name type="scientific">Solilutibacter pythonis</name>
    <dbReference type="NCBI Taxonomy" id="2483112"/>
    <lineage>
        <taxon>Bacteria</taxon>
        <taxon>Pseudomonadati</taxon>
        <taxon>Pseudomonadota</taxon>
        <taxon>Gammaproteobacteria</taxon>
        <taxon>Lysobacterales</taxon>
        <taxon>Lysobacteraceae</taxon>
        <taxon>Solilutibacter</taxon>
    </lineage>
</organism>
<dbReference type="PANTHER" id="PTHR24220">
    <property type="entry name" value="IMPORT ATP-BINDING PROTEIN"/>
    <property type="match status" value="1"/>
</dbReference>
<dbReference type="Proteomes" id="UP000275012">
    <property type="component" value="Unassembled WGS sequence"/>
</dbReference>
<dbReference type="GO" id="GO:0022857">
    <property type="term" value="F:transmembrane transporter activity"/>
    <property type="evidence" value="ECO:0007669"/>
    <property type="project" value="TreeGrafter"/>
</dbReference>
<dbReference type="PROSITE" id="PS00211">
    <property type="entry name" value="ABC_TRANSPORTER_1"/>
    <property type="match status" value="1"/>
</dbReference>
<comment type="similarity">
    <text evidence="4">Belongs to the ABC transporter superfamily. Macrolide exporter (TC 3.A.1.122) family.</text>
</comment>
<dbReference type="AlphaFoldDB" id="A0A3M2I0E1"/>
<dbReference type="SMART" id="SM00382">
    <property type="entry name" value="AAA"/>
    <property type="match status" value="1"/>
</dbReference>
<dbReference type="InterPro" id="IPR015854">
    <property type="entry name" value="ABC_transpr_LolD-like"/>
</dbReference>
<dbReference type="OrthoDB" id="9783924at2"/>
<dbReference type="Pfam" id="PF00005">
    <property type="entry name" value="ABC_tran"/>
    <property type="match status" value="1"/>
</dbReference>
<dbReference type="RefSeq" id="WP_122101069.1">
    <property type="nucleotide sequence ID" value="NZ_RFLY01000005.1"/>
</dbReference>
<dbReference type="SUPFAM" id="SSF52540">
    <property type="entry name" value="P-loop containing nucleoside triphosphate hydrolases"/>
    <property type="match status" value="1"/>
</dbReference>
<name>A0A3M2I0E1_9GAMM</name>
<keyword evidence="2" id="KW-0547">Nucleotide-binding</keyword>
<reference evidence="6 7" key="1">
    <citation type="submission" date="2018-10" db="EMBL/GenBank/DDBJ databases">
        <title>Proposal of Lysobacter pythonis sp. nov. isolated from royal pythons (Python regius).</title>
        <authorList>
            <person name="Hans-Juergen B."/>
            <person name="Huptas C."/>
            <person name="Sandra B."/>
            <person name="Igor L."/>
            <person name="Joachim S."/>
            <person name="Siegfried S."/>
            <person name="Mareike W."/>
            <person name="Peter K."/>
        </authorList>
    </citation>
    <scope>NUCLEOTIDE SEQUENCE [LARGE SCALE GENOMIC DNA]</scope>
    <source>
        <strain evidence="6 7">4284/11</strain>
    </source>
</reference>
<evidence type="ECO:0000313" key="6">
    <source>
        <dbReference type="EMBL" id="RMH93623.1"/>
    </source>
</evidence>
<keyword evidence="3 6" id="KW-0067">ATP-binding</keyword>
<keyword evidence="7" id="KW-1185">Reference proteome</keyword>
<evidence type="ECO:0000256" key="2">
    <source>
        <dbReference type="ARBA" id="ARBA00022741"/>
    </source>
</evidence>
<keyword evidence="1" id="KW-0813">Transport</keyword>
<evidence type="ECO:0000313" key="7">
    <source>
        <dbReference type="Proteomes" id="UP000275012"/>
    </source>
</evidence>
<accession>A0A3M2I0E1</accession>
<dbReference type="Gene3D" id="3.40.50.300">
    <property type="entry name" value="P-loop containing nucleotide triphosphate hydrolases"/>
    <property type="match status" value="1"/>
</dbReference>
<dbReference type="GO" id="GO:0005886">
    <property type="term" value="C:plasma membrane"/>
    <property type="evidence" value="ECO:0007669"/>
    <property type="project" value="TreeGrafter"/>
</dbReference>
<dbReference type="InterPro" id="IPR003439">
    <property type="entry name" value="ABC_transporter-like_ATP-bd"/>
</dbReference>
<dbReference type="GO" id="GO:0005524">
    <property type="term" value="F:ATP binding"/>
    <property type="evidence" value="ECO:0007669"/>
    <property type="project" value="UniProtKB-KW"/>
</dbReference>
<dbReference type="InterPro" id="IPR017911">
    <property type="entry name" value="MacB-like_ATP-bd"/>
</dbReference>
<comment type="caution">
    <text evidence="6">The sequence shown here is derived from an EMBL/GenBank/DDBJ whole genome shotgun (WGS) entry which is preliminary data.</text>
</comment>
<evidence type="ECO:0000256" key="3">
    <source>
        <dbReference type="ARBA" id="ARBA00022840"/>
    </source>
</evidence>
<dbReference type="InterPro" id="IPR027417">
    <property type="entry name" value="P-loop_NTPase"/>
</dbReference>
<dbReference type="GO" id="GO:0016887">
    <property type="term" value="F:ATP hydrolysis activity"/>
    <property type="evidence" value="ECO:0007669"/>
    <property type="project" value="InterPro"/>
</dbReference>
<feature type="domain" description="ABC transporter" evidence="5">
    <location>
        <begin position="12"/>
        <end position="251"/>
    </location>
</feature>